<feature type="region of interest" description="Disordered" evidence="1">
    <location>
        <begin position="356"/>
        <end position="378"/>
    </location>
</feature>
<feature type="compositionally biased region" description="Basic and acidic residues" evidence="1">
    <location>
        <begin position="105"/>
        <end position="115"/>
    </location>
</feature>
<dbReference type="AlphaFoldDB" id="A0A1V9XQ08"/>
<feature type="non-terminal residue" evidence="3">
    <location>
        <position position="748"/>
    </location>
</feature>
<feature type="compositionally biased region" description="Polar residues" evidence="1">
    <location>
        <begin position="415"/>
        <end position="432"/>
    </location>
</feature>
<feature type="chain" id="PRO_5012777163" evidence="2">
    <location>
        <begin position="22"/>
        <end position="748"/>
    </location>
</feature>
<evidence type="ECO:0000256" key="1">
    <source>
        <dbReference type="SAM" id="MobiDB-lite"/>
    </source>
</evidence>
<evidence type="ECO:0000313" key="3">
    <source>
        <dbReference type="EMBL" id="OQR75575.1"/>
    </source>
</evidence>
<dbReference type="EMBL" id="MNPL01006169">
    <property type="protein sequence ID" value="OQR75575.1"/>
    <property type="molecule type" value="Genomic_DNA"/>
</dbReference>
<feature type="region of interest" description="Disordered" evidence="1">
    <location>
        <begin position="105"/>
        <end position="127"/>
    </location>
</feature>
<accession>A0A1V9XQ08</accession>
<reference evidence="3 4" key="1">
    <citation type="journal article" date="2017" name="Gigascience">
        <title>Draft genome of the honey bee ectoparasitic mite, Tropilaelaps mercedesae, is shaped by the parasitic life history.</title>
        <authorList>
            <person name="Dong X."/>
            <person name="Armstrong S.D."/>
            <person name="Xia D."/>
            <person name="Makepeace B.L."/>
            <person name="Darby A.C."/>
            <person name="Kadowaki T."/>
        </authorList>
    </citation>
    <scope>NUCLEOTIDE SEQUENCE [LARGE SCALE GENOMIC DNA]</scope>
    <source>
        <strain evidence="3">Wuxi-XJTLU</strain>
    </source>
</reference>
<protein>
    <submittedName>
        <fullName evidence="3">Uncharacterized protein</fullName>
    </submittedName>
</protein>
<gene>
    <name evidence="3" type="ORF">BIW11_08328</name>
</gene>
<organism evidence="3 4">
    <name type="scientific">Tropilaelaps mercedesae</name>
    <dbReference type="NCBI Taxonomy" id="418985"/>
    <lineage>
        <taxon>Eukaryota</taxon>
        <taxon>Metazoa</taxon>
        <taxon>Ecdysozoa</taxon>
        <taxon>Arthropoda</taxon>
        <taxon>Chelicerata</taxon>
        <taxon>Arachnida</taxon>
        <taxon>Acari</taxon>
        <taxon>Parasitiformes</taxon>
        <taxon>Mesostigmata</taxon>
        <taxon>Gamasina</taxon>
        <taxon>Dermanyssoidea</taxon>
        <taxon>Laelapidae</taxon>
        <taxon>Tropilaelaps</taxon>
    </lineage>
</organism>
<evidence type="ECO:0000313" key="4">
    <source>
        <dbReference type="Proteomes" id="UP000192247"/>
    </source>
</evidence>
<keyword evidence="2" id="KW-0732">Signal</keyword>
<sequence>MLTPRRLFALLLLGSFTFVAPTNITGASLAETVTLLPIASTLNPESAKNGHDHAYIESSEELSNERNFKAQRHMQYGGFPEKSRVRPHAISAHATAKYVVTGHTETLHFGREPKKSSSSSSRSYDGQPFKDTVTSAYGSQAVTYSGQAATSQEAIPSFQSHGESGYGPITQKQFAYSPSSTAPTAAGYETDIRPKYVPQPQAPANYNPASLPQANSGFAPPMNPNYKPAPQVVSSYTSKYQASANYLPELQAAPQTQSYSHGAKNPTALSYVSAPQAQSMYAPNLHSGFGSPSNLHSIYGPAPQKQFGYEPLLRVPQAATSYNPPTQPQYWALPQPQMHSISTSQVRPSYEQAQTRSVSAPRATYIKKPQQGSQKPLQAYLTVQQDSARSLANYGGGMKEYRPQGGYSHSKPVHNAQTEYSQSERVSVSKAVNSPPPAMHGPQSVHPPLKPDWPGSASKKPSYAHESSKPAVRNEATPEPNPSKSNQPHTPAENHIQISHAHTDSKPHTLKIGPEAPVGTTTSKASTMTPSSMRPAEQIGPYPSATSHGTPITLEAPAPKHGYGTAQKVVYEPKPQPQKTNYAPPKQDGSGDQKIPEEYSTPDKPNEEPRQVPEQSLPEDNKPTAKQEQNNGDDHSNLPGDTGNESSAHQETHEHGFLSIDGGFFDKTFIIPPEDHVSPAVPEGQHSDTTDLSITPADPNYHSAEGPGSSISEVTMPKPGIAPEREVQITYVLIDTKKPEVAPPSQPE</sequence>
<keyword evidence="4" id="KW-1185">Reference proteome</keyword>
<dbReference type="InParanoid" id="A0A1V9XQ08"/>
<comment type="caution">
    <text evidence="3">The sequence shown here is derived from an EMBL/GenBank/DDBJ whole genome shotgun (WGS) entry which is preliminary data.</text>
</comment>
<feature type="signal peptide" evidence="2">
    <location>
        <begin position="1"/>
        <end position="21"/>
    </location>
</feature>
<evidence type="ECO:0000256" key="2">
    <source>
        <dbReference type="SAM" id="SignalP"/>
    </source>
</evidence>
<proteinExistence type="predicted"/>
<feature type="region of interest" description="Disordered" evidence="1">
    <location>
        <begin position="393"/>
        <end position="717"/>
    </location>
</feature>
<name>A0A1V9XQ08_9ACAR</name>
<feature type="compositionally biased region" description="Polar residues" evidence="1">
    <location>
        <begin position="519"/>
        <end position="532"/>
    </location>
</feature>
<dbReference type="Proteomes" id="UP000192247">
    <property type="component" value="Unassembled WGS sequence"/>
</dbReference>